<name>A0A1H7FKP1_AQUAM</name>
<evidence type="ECO:0000256" key="1">
    <source>
        <dbReference type="ARBA" id="ARBA00023125"/>
    </source>
</evidence>
<dbReference type="SMART" id="SM00028">
    <property type="entry name" value="TPR"/>
    <property type="match status" value="2"/>
</dbReference>
<dbReference type="InterPro" id="IPR011990">
    <property type="entry name" value="TPR-like_helical_dom_sf"/>
</dbReference>
<organism evidence="6 7">
    <name type="scientific">Aquimarina amphilecti</name>
    <dbReference type="NCBI Taxonomy" id="1038014"/>
    <lineage>
        <taxon>Bacteria</taxon>
        <taxon>Pseudomonadati</taxon>
        <taxon>Bacteroidota</taxon>
        <taxon>Flavobacteriia</taxon>
        <taxon>Flavobacteriales</taxon>
        <taxon>Flavobacteriaceae</taxon>
        <taxon>Aquimarina</taxon>
    </lineage>
</organism>
<feature type="transmembrane region" description="Helical" evidence="3">
    <location>
        <begin position="395"/>
        <end position="414"/>
    </location>
</feature>
<keyword evidence="3" id="KW-1133">Transmembrane helix</keyword>
<dbReference type="Proteomes" id="UP000198521">
    <property type="component" value="Unassembled WGS sequence"/>
</dbReference>
<dbReference type="Pfam" id="PF13181">
    <property type="entry name" value="TPR_8"/>
    <property type="match status" value="1"/>
</dbReference>
<feature type="domain" description="HTH araC/xylS-type" evidence="5">
    <location>
        <begin position="455"/>
        <end position="567"/>
    </location>
</feature>
<gene>
    <name evidence="6" type="ORF">SAMN04487910_0120</name>
</gene>
<sequence>MFKYSYACLFIFCFSFLCQAQESLDFSFDNNVKRFSIPDSLGDTSLKELKSRYYKYSKFPEKANFYLKCLYYKSLSTKDSIEIAKTYAFMSDATEKDSLKLAFIDKSIFYALNKEHSVYPAFSYFKKGYLYFSKANYKEALSNYFLALDIAQENNHKLANDVKFNIGLLKNHIGKYEEALKIFKECYKPYEKNQNKNIRPYLIALFAISDSYTKQGKSDSATTVNTYGIQKSVDYGLDDMKQYFIMNEGVNSYFKKQYEPSIDSIIKVIPFLLENEDYSNLIFSRFYLGKSYMGSKKIQKGINELKKVDSLLKIRPDFIPEIKETYILLIDYYKKENKTEELLYYHNRLAKYDSLMYVSYQDISDRIVTKFDTPLKFREKDEMILDLTRANSSKLTWGILSSILFLIICSLLVFRNIKIRRGYQEKFQVLLKENDKVIQVSKITKNQVSSVVLSKEIVQRIEDGLSLFIAEEKYLNNDVSVNSLAKKMGSNSKYLSQYLNHYKKTKFTDYINDLRITYIVNRLKDDEKIRKYTIKAISEIAGFSNPVSFSHAFLKKTGIKPSYFIKKLSAL</sequence>
<dbReference type="OrthoDB" id="5295174at2"/>
<dbReference type="PROSITE" id="PS01124">
    <property type="entry name" value="HTH_ARAC_FAMILY_2"/>
    <property type="match status" value="1"/>
</dbReference>
<dbReference type="STRING" id="1038014.SAMN04487910_0120"/>
<keyword evidence="2" id="KW-0802">TPR repeat</keyword>
<dbReference type="SMART" id="SM00342">
    <property type="entry name" value="HTH_ARAC"/>
    <property type="match status" value="1"/>
</dbReference>
<dbReference type="RefSeq" id="WP_091404058.1">
    <property type="nucleotide sequence ID" value="NZ_FOAB01000001.1"/>
</dbReference>
<dbReference type="Pfam" id="PF12833">
    <property type="entry name" value="HTH_18"/>
    <property type="match status" value="1"/>
</dbReference>
<evidence type="ECO:0000256" key="4">
    <source>
        <dbReference type="SAM" id="SignalP"/>
    </source>
</evidence>
<dbReference type="EMBL" id="FOAB01000001">
    <property type="protein sequence ID" value="SEK26673.1"/>
    <property type="molecule type" value="Genomic_DNA"/>
</dbReference>
<dbReference type="GO" id="GO:0043565">
    <property type="term" value="F:sequence-specific DNA binding"/>
    <property type="evidence" value="ECO:0007669"/>
    <property type="project" value="InterPro"/>
</dbReference>
<keyword evidence="3" id="KW-0472">Membrane</keyword>
<feature type="signal peptide" evidence="4">
    <location>
        <begin position="1"/>
        <end position="20"/>
    </location>
</feature>
<dbReference type="PANTHER" id="PTHR43280">
    <property type="entry name" value="ARAC-FAMILY TRANSCRIPTIONAL REGULATOR"/>
    <property type="match status" value="1"/>
</dbReference>
<dbReference type="SUPFAM" id="SSF48452">
    <property type="entry name" value="TPR-like"/>
    <property type="match status" value="1"/>
</dbReference>
<dbReference type="AlphaFoldDB" id="A0A1H7FKP1"/>
<feature type="chain" id="PRO_5011605081" evidence="4">
    <location>
        <begin position="21"/>
        <end position="571"/>
    </location>
</feature>
<evidence type="ECO:0000256" key="2">
    <source>
        <dbReference type="PROSITE-ProRule" id="PRU00339"/>
    </source>
</evidence>
<dbReference type="Gene3D" id="1.10.10.60">
    <property type="entry name" value="Homeodomain-like"/>
    <property type="match status" value="2"/>
</dbReference>
<dbReference type="InterPro" id="IPR019734">
    <property type="entry name" value="TPR_rpt"/>
</dbReference>
<dbReference type="PROSITE" id="PS50005">
    <property type="entry name" value="TPR"/>
    <property type="match status" value="1"/>
</dbReference>
<keyword evidence="1 6" id="KW-0238">DNA-binding</keyword>
<evidence type="ECO:0000256" key="3">
    <source>
        <dbReference type="SAM" id="Phobius"/>
    </source>
</evidence>
<dbReference type="GO" id="GO:0003700">
    <property type="term" value="F:DNA-binding transcription factor activity"/>
    <property type="evidence" value="ECO:0007669"/>
    <property type="project" value="InterPro"/>
</dbReference>
<accession>A0A1H7FKP1</accession>
<dbReference type="PANTHER" id="PTHR43280:SF29">
    <property type="entry name" value="ARAC-FAMILY TRANSCRIPTIONAL REGULATOR"/>
    <property type="match status" value="1"/>
</dbReference>
<protein>
    <submittedName>
        <fullName evidence="6">AraC-type DNA-binding protein</fullName>
    </submittedName>
</protein>
<dbReference type="Gene3D" id="1.25.40.10">
    <property type="entry name" value="Tetratricopeptide repeat domain"/>
    <property type="match status" value="1"/>
</dbReference>
<evidence type="ECO:0000313" key="7">
    <source>
        <dbReference type="Proteomes" id="UP000198521"/>
    </source>
</evidence>
<feature type="repeat" description="TPR" evidence="2">
    <location>
        <begin position="121"/>
        <end position="154"/>
    </location>
</feature>
<keyword evidence="4" id="KW-0732">Signal</keyword>
<reference evidence="7" key="1">
    <citation type="submission" date="2016-10" db="EMBL/GenBank/DDBJ databases">
        <authorList>
            <person name="Varghese N."/>
            <person name="Submissions S."/>
        </authorList>
    </citation>
    <scope>NUCLEOTIDE SEQUENCE [LARGE SCALE GENOMIC DNA]</scope>
    <source>
        <strain evidence="7">DSM 25232 / NCIMB 14723 / 92V</strain>
    </source>
</reference>
<keyword evidence="7" id="KW-1185">Reference proteome</keyword>
<proteinExistence type="predicted"/>
<evidence type="ECO:0000259" key="5">
    <source>
        <dbReference type="PROSITE" id="PS01124"/>
    </source>
</evidence>
<evidence type="ECO:0000313" key="6">
    <source>
        <dbReference type="EMBL" id="SEK26673.1"/>
    </source>
</evidence>
<dbReference type="InterPro" id="IPR018060">
    <property type="entry name" value="HTH_AraC"/>
</dbReference>
<keyword evidence="3" id="KW-0812">Transmembrane</keyword>